<dbReference type="SUPFAM" id="SSF53649">
    <property type="entry name" value="Alkaline phosphatase-like"/>
    <property type="match status" value="1"/>
</dbReference>
<dbReference type="Gene3D" id="3.40.720.10">
    <property type="entry name" value="Alkaline Phosphatase, subunit A"/>
    <property type="match status" value="1"/>
</dbReference>
<evidence type="ECO:0000256" key="6">
    <source>
        <dbReference type="ARBA" id="ARBA00022837"/>
    </source>
</evidence>
<evidence type="ECO:0000256" key="4">
    <source>
        <dbReference type="ARBA" id="ARBA00022729"/>
    </source>
</evidence>
<reference evidence="10" key="1">
    <citation type="submission" date="2016-11" db="EMBL/GenBank/DDBJ databases">
        <authorList>
            <person name="Varghese N."/>
            <person name="Submissions S."/>
        </authorList>
    </citation>
    <scope>NUCLEOTIDE SEQUENCE [LARGE SCALE GENOMIC DNA]</scope>
    <source>
        <strain evidence="10">CGMCC 1.7063</strain>
    </source>
</reference>
<dbReference type="Pfam" id="PF14707">
    <property type="entry name" value="Sulfatase_C"/>
    <property type="match status" value="1"/>
</dbReference>
<sequence length="611" mass="66728">MRLFYSVLLLSALLIACGGKDEGENQKQDGQDSTVTAGGAVAEPPAQMQDTLPESSPSTSSQAATPPTTPAQPEPAPVASQPATAPANLAGSKPNILLIVSDDTGVGDLGPYGGGEGRGMPTPNIDRMAAEGMTFFSFYAQPSCTPGRAAIQTGRIPNRSGMTTVAFQGQGGGLPKAEWTLASVLKKAGYETYFTGKWHLGESDYALPNAQGYDFMEHAFLYHANAYTYGDPTWFPDMDPKLRAMFDKVTKGSLSGKAGEPAKQDWKVNGQYVNTPEKGVVGLPFLDDYIEKSGIKFLEQAAKNKGTPFFININFMKNHQPNMPAPEFKHKSMSKSKYADAVVELDTRMGRVMDKLRELGLDQNTLVFYTVDNGAWQDVFPDAGYTPFRGTKGTVREGGNRVPAIAVWPGKIPANMRNHDIVGGLDLMATFASVAGIKLPVNDRAGQPIYFDSYDMSPVLAGTGKSARTSWFYFTEDELTPGAARVGNYKAVFNLRGDDGAHTGGLSVDTNLGWKGAEKYVATVPQVFDLWQDPQERYDLFMNNFTERTWTMVTISQAIEGLMKTYLQYPPRKLQSESYSGPITITEYQRFQWLRDQLEKDGVKIPMPTGN</sequence>
<keyword evidence="5" id="KW-0378">Hydrolase</keyword>
<proteinExistence type="inferred from homology"/>
<dbReference type="GO" id="GO:0004065">
    <property type="term" value="F:arylsulfatase activity"/>
    <property type="evidence" value="ECO:0007669"/>
    <property type="project" value="TreeGrafter"/>
</dbReference>
<evidence type="ECO:0000256" key="7">
    <source>
        <dbReference type="SAM" id="MobiDB-lite"/>
    </source>
</evidence>
<dbReference type="AlphaFoldDB" id="A0A1M4VRW2"/>
<keyword evidence="10" id="KW-1185">Reference proteome</keyword>
<evidence type="ECO:0000259" key="8">
    <source>
        <dbReference type="Pfam" id="PF00884"/>
    </source>
</evidence>
<organism evidence="9 10">
    <name type="scientific">Microbulbifer donghaiensis</name>
    <dbReference type="NCBI Taxonomy" id="494016"/>
    <lineage>
        <taxon>Bacteria</taxon>
        <taxon>Pseudomonadati</taxon>
        <taxon>Pseudomonadota</taxon>
        <taxon>Gammaproteobacteria</taxon>
        <taxon>Cellvibrionales</taxon>
        <taxon>Microbulbiferaceae</taxon>
        <taxon>Microbulbifer</taxon>
    </lineage>
</organism>
<dbReference type="GO" id="GO:0046872">
    <property type="term" value="F:metal ion binding"/>
    <property type="evidence" value="ECO:0007669"/>
    <property type="project" value="UniProtKB-KW"/>
</dbReference>
<evidence type="ECO:0000313" key="9">
    <source>
        <dbReference type="EMBL" id="SHE71605.1"/>
    </source>
</evidence>
<dbReference type="PANTHER" id="PTHR42693">
    <property type="entry name" value="ARYLSULFATASE FAMILY MEMBER"/>
    <property type="match status" value="1"/>
</dbReference>
<dbReference type="Pfam" id="PF00884">
    <property type="entry name" value="Sulfatase"/>
    <property type="match status" value="1"/>
</dbReference>
<keyword evidence="6" id="KW-0106">Calcium</keyword>
<name>A0A1M4VRW2_9GAMM</name>
<dbReference type="Proteomes" id="UP000184170">
    <property type="component" value="Unassembled WGS sequence"/>
</dbReference>
<dbReference type="CDD" id="cd16142">
    <property type="entry name" value="ARS_like"/>
    <property type="match status" value="1"/>
</dbReference>
<feature type="domain" description="Sulfatase N-terminal" evidence="8">
    <location>
        <begin position="94"/>
        <end position="437"/>
    </location>
</feature>
<dbReference type="STRING" id="494016.SAMN04487965_0495"/>
<evidence type="ECO:0000256" key="2">
    <source>
        <dbReference type="ARBA" id="ARBA00008779"/>
    </source>
</evidence>
<evidence type="ECO:0000256" key="1">
    <source>
        <dbReference type="ARBA" id="ARBA00001913"/>
    </source>
</evidence>
<comment type="cofactor">
    <cofactor evidence="1">
        <name>Ca(2+)</name>
        <dbReference type="ChEBI" id="CHEBI:29108"/>
    </cofactor>
</comment>
<dbReference type="InterPro" id="IPR000917">
    <property type="entry name" value="Sulfatase_N"/>
</dbReference>
<accession>A0A1M4VRW2</accession>
<dbReference type="InterPro" id="IPR017850">
    <property type="entry name" value="Alkaline_phosphatase_core_sf"/>
</dbReference>
<gene>
    <name evidence="9" type="ORF">SAMN04487965_0495</name>
</gene>
<feature type="compositionally biased region" description="Low complexity" evidence="7">
    <location>
        <begin position="53"/>
        <end position="66"/>
    </location>
</feature>
<keyword evidence="3" id="KW-0479">Metal-binding</keyword>
<evidence type="ECO:0000256" key="5">
    <source>
        <dbReference type="ARBA" id="ARBA00022801"/>
    </source>
</evidence>
<dbReference type="PANTHER" id="PTHR42693:SF42">
    <property type="entry name" value="ARYLSULFATASE G"/>
    <property type="match status" value="1"/>
</dbReference>
<dbReference type="PROSITE" id="PS51257">
    <property type="entry name" value="PROKAR_LIPOPROTEIN"/>
    <property type="match status" value="1"/>
</dbReference>
<protein>
    <submittedName>
        <fullName evidence="9">Arylsulfatase</fullName>
    </submittedName>
</protein>
<dbReference type="Gene3D" id="3.30.1120.10">
    <property type="match status" value="1"/>
</dbReference>
<comment type="similarity">
    <text evidence="2">Belongs to the sulfatase family.</text>
</comment>
<dbReference type="EMBL" id="FQVA01000001">
    <property type="protein sequence ID" value="SHE71605.1"/>
    <property type="molecule type" value="Genomic_DNA"/>
</dbReference>
<keyword evidence="4" id="KW-0732">Signal</keyword>
<feature type="compositionally biased region" description="Pro residues" evidence="7">
    <location>
        <begin position="67"/>
        <end position="76"/>
    </location>
</feature>
<evidence type="ECO:0000313" key="10">
    <source>
        <dbReference type="Proteomes" id="UP000184170"/>
    </source>
</evidence>
<dbReference type="InterPro" id="IPR050738">
    <property type="entry name" value="Sulfatase"/>
</dbReference>
<evidence type="ECO:0000256" key="3">
    <source>
        <dbReference type="ARBA" id="ARBA00022723"/>
    </source>
</evidence>
<feature type="region of interest" description="Disordered" evidence="7">
    <location>
        <begin position="22"/>
        <end position="89"/>
    </location>
</feature>